<dbReference type="RefSeq" id="WP_209868687.1">
    <property type="nucleotide sequence ID" value="NZ_JAGGLV010000001.1"/>
</dbReference>
<name>A0ABS4NLC3_9BACL</name>
<sequence length="437" mass="48131">MHSKRKTGQRARVAAVLLAVLGGLVLGPAAFPAHSAAAASGEAEKTGGGQWKFSREISVPEAVPYYELYLDEAVYRSAAEDLRDLRIQDSTGAPVPYYMESGAEKVEEHSAVYSSALIHKAVKGTDTLLDYQIKPLAEHVDIQGNRLVFELPAESFLKHVEVWGGYDGQAWEQLGTGDLYATNGLSADSITLERSYKFGYYRLVVKNNPEGLEFPGLTLVDSSREWSTAAFMRQKTPQTEITQVENRTEIIISNTDRLKIGKVMLGSTGNFLRRYELYDSAGSKLPVTGSGELYRLDFKDTRISRTEIQPVTPASSDSLRVVIYNLDDAPISITDLKIEYLVDRLVFAGGEKTPYSLRYGNTLATAPQYDIINFKDRISGEKLVQAALGAETRVPVTAAEPPGTSWWLQGRWGFNAIIIAVSLLLILIVARKLGQAK</sequence>
<keyword evidence="1" id="KW-0812">Transmembrane</keyword>
<dbReference type="Proteomes" id="UP000773462">
    <property type="component" value="Unassembled WGS sequence"/>
</dbReference>
<dbReference type="InterPro" id="IPR025060">
    <property type="entry name" value="DUF3999"/>
</dbReference>
<organism evidence="2 3">
    <name type="scientific">Paenibacillus silagei</name>
    <dbReference type="NCBI Taxonomy" id="1670801"/>
    <lineage>
        <taxon>Bacteria</taxon>
        <taxon>Bacillati</taxon>
        <taxon>Bacillota</taxon>
        <taxon>Bacilli</taxon>
        <taxon>Bacillales</taxon>
        <taxon>Paenibacillaceae</taxon>
        <taxon>Paenibacillus</taxon>
    </lineage>
</organism>
<proteinExistence type="predicted"/>
<evidence type="ECO:0000256" key="1">
    <source>
        <dbReference type="SAM" id="Phobius"/>
    </source>
</evidence>
<keyword evidence="1" id="KW-0472">Membrane</keyword>
<reference evidence="2 3" key="1">
    <citation type="submission" date="2021-03" db="EMBL/GenBank/DDBJ databases">
        <title>Genomic Encyclopedia of Type Strains, Phase IV (KMG-IV): sequencing the most valuable type-strain genomes for metagenomic binning, comparative biology and taxonomic classification.</title>
        <authorList>
            <person name="Goeker M."/>
        </authorList>
    </citation>
    <scope>NUCLEOTIDE SEQUENCE [LARGE SCALE GENOMIC DNA]</scope>
    <source>
        <strain evidence="2 3">DSM 101953</strain>
    </source>
</reference>
<gene>
    <name evidence="2" type="ORF">J2Z70_000338</name>
</gene>
<keyword evidence="1" id="KW-1133">Transmembrane helix</keyword>
<dbReference type="EMBL" id="JAGGLV010000001">
    <property type="protein sequence ID" value="MBP2110199.1"/>
    <property type="molecule type" value="Genomic_DNA"/>
</dbReference>
<accession>A0ABS4NLC3</accession>
<evidence type="ECO:0000313" key="2">
    <source>
        <dbReference type="EMBL" id="MBP2110199.1"/>
    </source>
</evidence>
<comment type="caution">
    <text evidence="2">The sequence shown here is derived from an EMBL/GenBank/DDBJ whole genome shotgun (WGS) entry which is preliminary data.</text>
</comment>
<dbReference type="Pfam" id="PF13163">
    <property type="entry name" value="DUF3999"/>
    <property type="match status" value="2"/>
</dbReference>
<feature type="transmembrane region" description="Helical" evidence="1">
    <location>
        <begin position="412"/>
        <end position="430"/>
    </location>
</feature>
<protein>
    <recommendedName>
        <fullName evidence="4">DUF3999 domain-containing protein</fullName>
    </recommendedName>
</protein>
<keyword evidence="3" id="KW-1185">Reference proteome</keyword>
<evidence type="ECO:0000313" key="3">
    <source>
        <dbReference type="Proteomes" id="UP000773462"/>
    </source>
</evidence>
<evidence type="ECO:0008006" key="4">
    <source>
        <dbReference type="Google" id="ProtNLM"/>
    </source>
</evidence>